<dbReference type="eggNOG" id="COG1651">
    <property type="taxonomic scope" value="Bacteria"/>
</dbReference>
<dbReference type="InterPro" id="IPR051470">
    <property type="entry name" value="Thiol:disulfide_interchange"/>
</dbReference>
<comment type="subcellular location">
    <subcellularLocation>
        <location evidence="1 7">Periplasm</location>
    </subcellularLocation>
</comment>
<feature type="domain" description="Disulphide bond isomerase DsbC/G N-terminal" evidence="8">
    <location>
        <begin position="19"/>
        <end position="84"/>
    </location>
</feature>
<dbReference type="Proteomes" id="UP000012047">
    <property type="component" value="Unassembled WGS sequence"/>
</dbReference>
<dbReference type="SUPFAM" id="SSF54423">
    <property type="entry name" value="DsbC/DsbG N-terminal domain-like"/>
    <property type="match status" value="1"/>
</dbReference>
<dbReference type="Gene3D" id="3.10.450.70">
    <property type="entry name" value="Disulphide bond isomerase, DsbC/G, N-terminal"/>
    <property type="match status" value="1"/>
</dbReference>
<gene>
    <name evidence="10" type="ORF">HMPREF0016_03109</name>
</gene>
<evidence type="ECO:0000256" key="6">
    <source>
        <dbReference type="ARBA" id="ARBA00023284"/>
    </source>
</evidence>
<dbReference type="HOGENOM" id="CLU_083593_1_1_6"/>
<dbReference type="AlphaFoldDB" id="D0SGY6"/>
<dbReference type="Gene3D" id="3.40.30.10">
    <property type="entry name" value="Glutaredoxin"/>
    <property type="match status" value="1"/>
</dbReference>
<dbReference type="InterPro" id="IPR033954">
    <property type="entry name" value="DiS-bond_Isoase_DsbC/G"/>
</dbReference>
<feature type="chain" id="PRO_5010007326" description="Thiol:disulfide interchange protein" evidence="7">
    <location>
        <begin position="21"/>
        <end position="242"/>
    </location>
</feature>
<dbReference type="Pfam" id="PF13098">
    <property type="entry name" value="Thioredoxin_2"/>
    <property type="match status" value="1"/>
</dbReference>
<evidence type="ECO:0000256" key="3">
    <source>
        <dbReference type="ARBA" id="ARBA00022729"/>
    </source>
</evidence>
<evidence type="ECO:0000313" key="11">
    <source>
        <dbReference type="Proteomes" id="UP000012047"/>
    </source>
</evidence>
<accession>D0SGY6</accession>
<dbReference type="GO" id="GO:0042597">
    <property type="term" value="C:periplasmic space"/>
    <property type="evidence" value="ECO:0007669"/>
    <property type="project" value="UniProtKB-SubCell"/>
</dbReference>
<evidence type="ECO:0000256" key="7">
    <source>
        <dbReference type="RuleBase" id="RU364038"/>
    </source>
</evidence>
<comment type="similarity">
    <text evidence="2 7">Belongs to the thioredoxin family. DsbC subfamily.</text>
</comment>
<name>D0SGY6_ACIJO</name>
<evidence type="ECO:0000313" key="10">
    <source>
        <dbReference type="EMBL" id="EEY94842.1"/>
    </source>
</evidence>
<keyword evidence="6 7" id="KW-0676">Redox-active center</keyword>
<dbReference type="CDD" id="cd03020">
    <property type="entry name" value="DsbA_DsbC_DsbG"/>
    <property type="match status" value="1"/>
</dbReference>
<dbReference type="PANTHER" id="PTHR35272">
    <property type="entry name" value="THIOL:DISULFIDE INTERCHANGE PROTEIN DSBC-RELATED"/>
    <property type="match status" value="1"/>
</dbReference>
<evidence type="ECO:0000256" key="1">
    <source>
        <dbReference type="ARBA" id="ARBA00004418"/>
    </source>
</evidence>
<dbReference type="InterPro" id="IPR012336">
    <property type="entry name" value="Thioredoxin-like_fold"/>
</dbReference>
<feature type="signal peptide" evidence="7">
    <location>
        <begin position="1"/>
        <end position="20"/>
    </location>
</feature>
<evidence type="ECO:0000256" key="5">
    <source>
        <dbReference type="ARBA" id="ARBA00023157"/>
    </source>
</evidence>
<reference evidence="11" key="1">
    <citation type="journal article" date="2012" name="PLoS ONE">
        <title>The success of Acinetobacter species; genetic, metabolic and virulence attributes.</title>
        <authorList>
            <person name="Peleg A.Y."/>
            <person name="de Breij A."/>
            <person name="Adams M.D."/>
            <person name="Cerqueira G.M."/>
            <person name="Mocali S."/>
            <person name="Galardini M."/>
            <person name="Nibbering P.H."/>
            <person name="Earl A.M."/>
            <person name="Ward D.V."/>
            <person name="Paterson D.L."/>
            <person name="Seifert H."/>
            <person name="Dijkshoorn L."/>
        </authorList>
    </citation>
    <scope>NUCLEOTIDE SEQUENCE [LARGE SCALE GENOMIC DNA]</scope>
    <source>
        <strain evidence="11">SH046</strain>
    </source>
</reference>
<sequence length="242" mass="26713">MKKTILLLSLALATSFNVSASVEKTTANLKKAYPATTFNKVEKTPISGIYEVVMGQNVAYTDVNGRYFIFGNLYDMHTQKDITATPDSSQKVYFPNAEQLKNAIKEVKGNGQRKIVVFSDPDCPYCARLEQTLIGLDNVTIYTFLYPLEQLHPTAKSTAINIWCSKDPAKAMKDYMLAKIKPEIKTCKNPIDSNIAFGSGFGVQGTPSIIFEDGTLIPGAMSLEAIEQQLQKSHDKVVNNAK</sequence>
<proteinExistence type="inferred from homology"/>
<dbReference type="InterPro" id="IPR036249">
    <property type="entry name" value="Thioredoxin-like_sf"/>
</dbReference>
<dbReference type="RefSeq" id="WP_005401869.1">
    <property type="nucleotide sequence ID" value="NZ_GG704974.1"/>
</dbReference>
<keyword evidence="4 7" id="KW-0574">Periplasm</keyword>
<evidence type="ECO:0000259" key="9">
    <source>
        <dbReference type="Pfam" id="PF13098"/>
    </source>
</evidence>
<dbReference type="EMBL" id="GG704974">
    <property type="protein sequence ID" value="EEY94842.1"/>
    <property type="molecule type" value="Genomic_DNA"/>
</dbReference>
<evidence type="ECO:0000256" key="2">
    <source>
        <dbReference type="ARBA" id="ARBA00009813"/>
    </source>
</evidence>
<dbReference type="PANTHER" id="PTHR35272:SF3">
    <property type="entry name" value="THIOL:DISULFIDE INTERCHANGE PROTEIN DSBC"/>
    <property type="match status" value="1"/>
</dbReference>
<feature type="domain" description="Thioredoxin-like fold" evidence="9">
    <location>
        <begin position="107"/>
        <end position="230"/>
    </location>
</feature>
<dbReference type="SUPFAM" id="SSF52833">
    <property type="entry name" value="Thioredoxin-like"/>
    <property type="match status" value="1"/>
</dbReference>
<dbReference type="Pfam" id="PF10411">
    <property type="entry name" value="DsbC_N"/>
    <property type="match status" value="1"/>
</dbReference>
<evidence type="ECO:0000256" key="4">
    <source>
        <dbReference type="ARBA" id="ARBA00022764"/>
    </source>
</evidence>
<keyword evidence="5" id="KW-1015">Disulfide bond</keyword>
<dbReference type="InterPro" id="IPR018950">
    <property type="entry name" value="DiS-bond_isomerase_DsbC/G_N"/>
</dbReference>
<protein>
    <recommendedName>
        <fullName evidence="7">Thiol:disulfide interchange protein</fullName>
    </recommendedName>
</protein>
<evidence type="ECO:0000259" key="8">
    <source>
        <dbReference type="Pfam" id="PF10411"/>
    </source>
</evidence>
<comment type="function">
    <text evidence="7">Required for disulfide bond formation in some periplasmic proteins. Acts by transferring its disulfide bond to other proteins and is reduced in the process.</text>
</comment>
<organism evidence="10 11">
    <name type="scientific">Acinetobacter johnsonii SH046</name>
    <dbReference type="NCBI Taxonomy" id="575586"/>
    <lineage>
        <taxon>Bacteria</taxon>
        <taxon>Pseudomonadati</taxon>
        <taxon>Pseudomonadota</taxon>
        <taxon>Gammaproteobacteria</taxon>
        <taxon>Moraxellales</taxon>
        <taxon>Moraxellaceae</taxon>
        <taxon>Acinetobacter</taxon>
    </lineage>
</organism>
<keyword evidence="3 7" id="KW-0732">Signal</keyword>
<dbReference type="InterPro" id="IPR009094">
    <property type="entry name" value="DiS-bond_isomerase_DsbC/G_N_sf"/>
</dbReference>